<feature type="compositionally biased region" description="Polar residues" evidence="5">
    <location>
        <begin position="817"/>
        <end position="832"/>
    </location>
</feature>
<reference evidence="6" key="1">
    <citation type="submission" date="2021-01" db="EMBL/GenBank/DDBJ databases">
        <authorList>
            <person name="Corre E."/>
            <person name="Pelletier E."/>
            <person name="Niang G."/>
            <person name="Scheremetjew M."/>
            <person name="Finn R."/>
            <person name="Kale V."/>
            <person name="Holt S."/>
            <person name="Cochrane G."/>
            <person name="Meng A."/>
            <person name="Brown T."/>
            <person name="Cohen L."/>
        </authorList>
    </citation>
    <scope>NUCLEOTIDE SEQUENCE</scope>
    <source>
        <strain evidence="6">WS</strain>
    </source>
</reference>
<dbReference type="SMART" id="SM00015">
    <property type="entry name" value="IQ"/>
    <property type="match status" value="18"/>
</dbReference>
<keyword evidence="2" id="KW-0963">Cytoplasm</keyword>
<dbReference type="PROSITE" id="PS50096">
    <property type="entry name" value="IQ"/>
    <property type="match status" value="6"/>
</dbReference>
<dbReference type="Gene3D" id="1.25.40.10">
    <property type="entry name" value="Tetratricopeptide repeat domain"/>
    <property type="match status" value="1"/>
</dbReference>
<dbReference type="SUPFAM" id="SSF48452">
    <property type="entry name" value="TPR-like"/>
    <property type="match status" value="1"/>
</dbReference>
<dbReference type="GO" id="GO:0051295">
    <property type="term" value="P:establishment of meiotic spindle localization"/>
    <property type="evidence" value="ECO:0007669"/>
    <property type="project" value="TreeGrafter"/>
</dbReference>
<feature type="region of interest" description="Disordered" evidence="5">
    <location>
        <begin position="91"/>
        <end position="126"/>
    </location>
</feature>
<feature type="region of interest" description="Disordered" evidence="5">
    <location>
        <begin position="157"/>
        <end position="178"/>
    </location>
</feature>
<dbReference type="Gene3D" id="1.20.5.190">
    <property type="match status" value="5"/>
</dbReference>
<feature type="region of interest" description="Disordered" evidence="5">
    <location>
        <begin position="281"/>
        <end position="305"/>
    </location>
</feature>
<evidence type="ECO:0000256" key="1">
    <source>
        <dbReference type="ARBA" id="ARBA00004496"/>
    </source>
</evidence>
<evidence type="ECO:0000256" key="4">
    <source>
        <dbReference type="ARBA" id="ARBA00022860"/>
    </source>
</evidence>
<dbReference type="InterPro" id="IPR000048">
    <property type="entry name" value="IQ_motif_EF-hand-BS"/>
</dbReference>
<evidence type="ECO:0000256" key="3">
    <source>
        <dbReference type="ARBA" id="ARBA00022737"/>
    </source>
</evidence>
<evidence type="ECO:0000313" key="6">
    <source>
        <dbReference type="EMBL" id="CAD9083781.1"/>
    </source>
</evidence>
<evidence type="ECO:0000256" key="5">
    <source>
        <dbReference type="SAM" id="MobiDB-lite"/>
    </source>
</evidence>
<dbReference type="SUPFAM" id="SSF52540">
    <property type="entry name" value="P-loop containing nucleoside triphosphate hydrolases"/>
    <property type="match status" value="2"/>
</dbReference>
<feature type="compositionally biased region" description="Polar residues" evidence="5">
    <location>
        <begin position="91"/>
        <end position="100"/>
    </location>
</feature>
<name>A0A7S1KS59_9EUKA</name>
<dbReference type="PANTHER" id="PTHR22706">
    <property type="entry name" value="ASSEMBLY FACTOR FOR SPINDLE MICROTUBULES"/>
    <property type="match status" value="1"/>
</dbReference>
<dbReference type="GO" id="GO:0000278">
    <property type="term" value="P:mitotic cell cycle"/>
    <property type="evidence" value="ECO:0007669"/>
    <property type="project" value="TreeGrafter"/>
</dbReference>
<feature type="compositionally biased region" description="Polar residues" evidence="5">
    <location>
        <begin position="281"/>
        <end position="296"/>
    </location>
</feature>
<organism evidence="6">
    <name type="scientific">Percolomonas cosmopolitus</name>
    <dbReference type="NCBI Taxonomy" id="63605"/>
    <lineage>
        <taxon>Eukaryota</taxon>
        <taxon>Discoba</taxon>
        <taxon>Heterolobosea</taxon>
        <taxon>Tetramitia</taxon>
        <taxon>Eutetramitia</taxon>
        <taxon>Percolomonadidae</taxon>
        <taxon>Percolomonas</taxon>
    </lineage>
</organism>
<dbReference type="Pfam" id="PF00612">
    <property type="entry name" value="IQ"/>
    <property type="match status" value="5"/>
</dbReference>
<dbReference type="InterPro" id="IPR011990">
    <property type="entry name" value="TPR-like_helical_dom_sf"/>
</dbReference>
<feature type="compositionally biased region" description="Polar residues" evidence="5">
    <location>
        <begin position="786"/>
        <end position="810"/>
    </location>
</feature>
<proteinExistence type="predicted"/>
<dbReference type="PANTHER" id="PTHR22706:SF1">
    <property type="entry name" value="ASSEMBLY FACTOR FOR SPINDLE MICROTUBULES"/>
    <property type="match status" value="1"/>
</dbReference>
<sequence length="1561" mass="180413">MSEKQGESGAASNGQLEEWRQRKPPYRARTAPTTQRRRRDSKLNDNLDKNENGNGSLTSRVNRKRKTMNAGTNEAYEGYEDILVADEAQRSVNGQQNPTQKPLRKGYTPKIIPKPHPFSARVQSRRPNHDISAISRDQQHSNRRRGFPLVLAEADEPHTSNSHITAEEQTPTSAVSSFSQFSAHTPLISGNIANQLFSEEEFPLPTSQGHNANKRASSSAMMFHSSASQFMRDSPFSGGLISDGAITSMGLQRGSSSNLDNNSLDSGVDFLRGFSASGLSSTTNSFSHSGPLSSNIRSREGTRFRRRYSLMGTERDDAFPRASKKKLNHKTSALPYIGRTRAHNTLRTPKTSSSGSTFLPSHQAPSTSNLIQEMLLLDHESLELERHFQYFEAIHKMQECIAVMKEVYGSWRHEQISQYVERCVAMCNTYANQYMYGSAFGDQGRTQSKHDVPISDLRQHGDMNLAYQLLKTALRYCREQSPFFFQSKPALLILTWNNVASYFRKIDELEKAQKYARKAFDYKRSKQNANHKNIRIADNPAGVELNLGAILSLMGHHHESLKFSRMALNILLDEDLLIDDVHRIFPDEHTRRKTFPLFSSLVIVHHNIAVELEHLGKMEEAFRWHVKAATIARTKLGDTSELAKEMQYVLEEFERVCRKGNNANLMVDTFTGSHTALSAEGPGAVLPQFDRVGKLIHSPMNANTRQHTPQLTRSPGGSGPMETSYSTHHVASSVQSPTSISAAGGTQWDQLSFVASIARSESLHTDALPSRDLVILDGNRSISKLNTQKSASATQLRPTPPSTLAKSSSYVRRVASSKINSTNQKPQKQTGKIGSHFVKPSKLRKGKSRKRLRRAEDIYLHQKVIRPSAPHPAQKNRSFQRKFKHSASKIGQMEHQDEFSVNGWVDSKESISENGIQMEVQSGKSSSLSRHMFHIHQRQNSVHHKAAIIIQNAWRVYVAKQESSRRRAFVIMYSALTIQSLFRGYLLRRALSKRIGATEKIQNWFRVCRAQKQNAALSSAVVKIQRNFRKWRVSQDQDLRRLNILIVQRTFRRFLETSRTQKRTQNALIIQKNWRAAQQKLYLIRLTSVTIFVQKLWRQRMMSKRMKQEFKLHVTVLKLWKMKKIREVHLQQSHSAALIQRWWRLRRDQKYFCSLQWTCSLLKPYIQMMSVRRLFISLQRGAVSLQSHHRRRRIMKSMCVSHQATNLIARQWKKYQIRKEMHHMFCSTVVIQRAIRRYQSRTNLMKLHNAATRIQTCWRKYLAKMVFRSTSATVIPIQRTWRIFVARKRIHCQFTSQISISRVWRGFVCRRDLEKQSTAALRIQCLARGMLARQYCAQFACPATKLQSIARTVIAQNHLRERHVAALVISRFFKGYQVRKAMDLQRASVERIQRWTRVRMSVRHVQELKEASQRQEAIIMIQAWWRMHCDKMDQDVHRNACIVLQSWAKRLVHLRRFQLTRKSAAIVQRVWKSHSARNQLHEAVLSATRLQSWWRVQLAIRELHDRREHSARMHAATQIQRVWRSSATRHQMQRENALVAQIQHMWMVYRRRRHSRILQQK</sequence>
<dbReference type="InterPro" id="IPR051185">
    <property type="entry name" value="ASPM"/>
</dbReference>
<accession>A0A7S1KS59</accession>
<dbReference type="GO" id="GO:0005516">
    <property type="term" value="F:calmodulin binding"/>
    <property type="evidence" value="ECO:0007669"/>
    <property type="project" value="UniProtKB-KW"/>
</dbReference>
<feature type="compositionally biased region" description="Basic residues" evidence="5">
    <location>
        <begin position="839"/>
        <end position="851"/>
    </location>
</feature>
<dbReference type="EMBL" id="HBGD01008555">
    <property type="protein sequence ID" value="CAD9083781.1"/>
    <property type="molecule type" value="Transcribed_RNA"/>
</dbReference>
<keyword evidence="3" id="KW-0677">Repeat</keyword>
<feature type="region of interest" description="Disordered" evidence="5">
    <location>
        <begin position="1"/>
        <end position="72"/>
    </location>
</feature>
<dbReference type="GO" id="GO:0007051">
    <property type="term" value="P:spindle organization"/>
    <property type="evidence" value="ECO:0007669"/>
    <property type="project" value="TreeGrafter"/>
</dbReference>
<dbReference type="GO" id="GO:0005737">
    <property type="term" value="C:cytoplasm"/>
    <property type="evidence" value="ECO:0007669"/>
    <property type="project" value="UniProtKB-SubCell"/>
</dbReference>
<feature type="compositionally biased region" description="Basic and acidic residues" evidence="5">
    <location>
        <begin position="41"/>
        <end position="51"/>
    </location>
</feature>
<protein>
    <submittedName>
        <fullName evidence="6">Uncharacterized protein</fullName>
    </submittedName>
</protein>
<feature type="region of interest" description="Disordered" evidence="5">
    <location>
        <begin position="699"/>
        <end position="741"/>
    </location>
</feature>
<feature type="region of interest" description="Disordered" evidence="5">
    <location>
        <begin position="786"/>
        <end position="851"/>
    </location>
</feature>
<comment type="subcellular location">
    <subcellularLocation>
        <location evidence="1">Cytoplasm</location>
    </subcellularLocation>
</comment>
<dbReference type="GO" id="GO:0000922">
    <property type="term" value="C:spindle pole"/>
    <property type="evidence" value="ECO:0007669"/>
    <property type="project" value="TreeGrafter"/>
</dbReference>
<keyword evidence="4" id="KW-0112">Calmodulin-binding</keyword>
<gene>
    <name evidence="6" type="ORF">PCOS0759_LOCUS7035</name>
</gene>
<feature type="compositionally biased region" description="Polar residues" evidence="5">
    <location>
        <begin position="700"/>
        <end position="741"/>
    </location>
</feature>
<evidence type="ECO:0000256" key="2">
    <source>
        <dbReference type="ARBA" id="ARBA00022490"/>
    </source>
</evidence>
<dbReference type="InterPro" id="IPR027417">
    <property type="entry name" value="P-loop_NTPase"/>
</dbReference>
<feature type="compositionally biased region" description="Polar residues" evidence="5">
    <location>
        <begin position="159"/>
        <end position="178"/>
    </location>
</feature>